<keyword evidence="4" id="KW-0804">Transcription</keyword>
<feature type="compositionally biased region" description="Basic and acidic residues" evidence="7">
    <location>
        <begin position="564"/>
        <end position="574"/>
    </location>
</feature>
<keyword evidence="5 6" id="KW-0539">Nucleus</keyword>
<comment type="caution">
    <text evidence="6">Lacks conserved residue(s) required for the propagation of feature annotation.</text>
</comment>
<dbReference type="FunFam" id="2.60.40.820:FF:000004">
    <property type="entry name" value="T-box, brain 1"/>
    <property type="match status" value="1"/>
</dbReference>
<feature type="domain" description="T-box" evidence="8">
    <location>
        <begin position="214"/>
        <end position="399"/>
    </location>
</feature>
<dbReference type="Pfam" id="PF16176">
    <property type="entry name" value="T-box_assoc"/>
    <property type="match status" value="1"/>
</dbReference>
<dbReference type="PROSITE" id="PS01283">
    <property type="entry name" value="TBOX_1"/>
    <property type="match status" value="1"/>
</dbReference>
<comment type="subcellular location">
    <subcellularLocation>
        <location evidence="1 6">Nucleus</location>
    </subcellularLocation>
</comment>
<proteinExistence type="predicted"/>
<name>A0A6P3VMG8_CLUHA</name>
<feature type="compositionally biased region" description="Polar residues" evidence="7">
    <location>
        <begin position="613"/>
        <end position="634"/>
    </location>
</feature>
<evidence type="ECO:0000313" key="10">
    <source>
        <dbReference type="RefSeq" id="XP_012675914.2"/>
    </source>
</evidence>
<dbReference type="GO" id="GO:0001707">
    <property type="term" value="P:mesoderm formation"/>
    <property type="evidence" value="ECO:0007669"/>
    <property type="project" value="TreeGrafter"/>
</dbReference>
<evidence type="ECO:0000256" key="7">
    <source>
        <dbReference type="SAM" id="MobiDB-lite"/>
    </source>
</evidence>
<dbReference type="Proteomes" id="UP000515152">
    <property type="component" value="Chromosome 11"/>
</dbReference>
<feature type="region of interest" description="Disordered" evidence="7">
    <location>
        <begin position="1"/>
        <end position="105"/>
    </location>
</feature>
<evidence type="ECO:0000256" key="5">
    <source>
        <dbReference type="ARBA" id="ARBA00023242"/>
    </source>
</evidence>
<evidence type="ECO:0000256" key="3">
    <source>
        <dbReference type="ARBA" id="ARBA00023125"/>
    </source>
</evidence>
<dbReference type="GO" id="GO:0002302">
    <property type="term" value="P:CD8-positive, alpha-beta T cell differentiation involved in immune response"/>
    <property type="evidence" value="ECO:0007669"/>
    <property type="project" value="TreeGrafter"/>
</dbReference>
<dbReference type="InterPro" id="IPR001699">
    <property type="entry name" value="TF_T-box"/>
</dbReference>
<dbReference type="GO" id="GO:0045893">
    <property type="term" value="P:positive regulation of DNA-templated transcription"/>
    <property type="evidence" value="ECO:0007669"/>
    <property type="project" value="InterPro"/>
</dbReference>
<protein>
    <submittedName>
        <fullName evidence="10">Eomesodermin homolog b</fullName>
    </submittedName>
</protein>
<keyword evidence="2" id="KW-0805">Transcription regulation</keyword>
<evidence type="ECO:0000256" key="2">
    <source>
        <dbReference type="ARBA" id="ARBA00023015"/>
    </source>
</evidence>
<dbReference type="GeneID" id="105893986"/>
<dbReference type="SMART" id="SM00425">
    <property type="entry name" value="TBOX"/>
    <property type="match status" value="1"/>
</dbReference>
<keyword evidence="3 6" id="KW-0238">DNA-binding</keyword>
<dbReference type="PANTHER" id="PTHR11267:SF13">
    <property type="entry name" value="EOMESODERMIN HOMOLOG"/>
    <property type="match status" value="1"/>
</dbReference>
<dbReference type="GO" id="GO:0000785">
    <property type="term" value="C:chromatin"/>
    <property type="evidence" value="ECO:0007669"/>
    <property type="project" value="TreeGrafter"/>
</dbReference>
<evidence type="ECO:0000256" key="6">
    <source>
        <dbReference type="PROSITE-ProRule" id="PRU00201"/>
    </source>
</evidence>
<dbReference type="InterPro" id="IPR036960">
    <property type="entry name" value="T-box_sf"/>
</dbReference>
<dbReference type="GO" id="GO:0000981">
    <property type="term" value="F:DNA-binding transcription factor activity, RNA polymerase II-specific"/>
    <property type="evidence" value="ECO:0007669"/>
    <property type="project" value="TreeGrafter"/>
</dbReference>
<dbReference type="PANTHER" id="PTHR11267">
    <property type="entry name" value="T-BOX PROTEIN-RELATED"/>
    <property type="match status" value="1"/>
</dbReference>
<dbReference type="InterPro" id="IPR008967">
    <property type="entry name" value="p53-like_TF_DNA-bd_sf"/>
</dbReference>
<dbReference type="InterPro" id="IPR046360">
    <property type="entry name" value="T-box_DNA-bd"/>
</dbReference>
<dbReference type="AlphaFoldDB" id="A0A6P3VMG8"/>
<dbReference type="PROSITE" id="PS50252">
    <property type="entry name" value="TBOX_3"/>
    <property type="match status" value="1"/>
</dbReference>
<dbReference type="SUPFAM" id="SSF49417">
    <property type="entry name" value="p53-like transcription factors"/>
    <property type="match status" value="1"/>
</dbReference>
<dbReference type="CTD" id="799447"/>
<feature type="region of interest" description="Disordered" evidence="7">
    <location>
        <begin position="545"/>
        <end position="590"/>
    </location>
</feature>
<dbReference type="GO" id="GO:0000978">
    <property type="term" value="F:RNA polymerase II cis-regulatory region sequence-specific DNA binding"/>
    <property type="evidence" value="ECO:0007669"/>
    <property type="project" value="InterPro"/>
</dbReference>
<dbReference type="PROSITE" id="PS01264">
    <property type="entry name" value="TBOX_2"/>
    <property type="match status" value="1"/>
</dbReference>
<reference evidence="10" key="1">
    <citation type="submission" date="2025-08" db="UniProtKB">
        <authorList>
            <consortium name="RefSeq"/>
        </authorList>
    </citation>
    <scope>IDENTIFICATION</scope>
</reference>
<feature type="region of interest" description="Disordered" evidence="7">
    <location>
        <begin position="605"/>
        <end position="644"/>
    </location>
</feature>
<dbReference type="PRINTS" id="PR00937">
    <property type="entry name" value="TBOX"/>
</dbReference>
<evidence type="ECO:0000259" key="8">
    <source>
        <dbReference type="PROSITE" id="PS50252"/>
    </source>
</evidence>
<dbReference type="GO" id="GO:0001714">
    <property type="term" value="P:endodermal cell fate specification"/>
    <property type="evidence" value="ECO:0007669"/>
    <property type="project" value="TreeGrafter"/>
</dbReference>
<dbReference type="InterPro" id="IPR018186">
    <property type="entry name" value="TF_T-box_CS"/>
</dbReference>
<dbReference type="RefSeq" id="XP_012675914.2">
    <property type="nucleotide sequence ID" value="XM_012820460.2"/>
</dbReference>
<accession>A0A6P3VMG8</accession>
<evidence type="ECO:0000256" key="4">
    <source>
        <dbReference type="ARBA" id="ARBA00023163"/>
    </source>
</evidence>
<dbReference type="KEGG" id="char:105893986"/>
<dbReference type="Pfam" id="PF00907">
    <property type="entry name" value="T-box"/>
    <property type="match status" value="1"/>
</dbReference>
<dbReference type="CDD" id="cd20205">
    <property type="entry name" value="T-box_TBR2"/>
    <property type="match status" value="1"/>
</dbReference>
<evidence type="ECO:0000256" key="1">
    <source>
        <dbReference type="ARBA" id="ARBA00004123"/>
    </source>
</evidence>
<dbReference type="Gene3D" id="2.60.40.820">
    <property type="entry name" value="Transcription factor, T-box"/>
    <property type="match status" value="1"/>
</dbReference>
<dbReference type="OrthoDB" id="7442607at2759"/>
<organism evidence="9 10">
    <name type="scientific">Clupea harengus</name>
    <name type="common">Atlantic herring</name>
    <dbReference type="NCBI Taxonomy" id="7950"/>
    <lineage>
        <taxon>Eukaryota</taxon>
        <taxon>Metazoa</taxon>
        <taxon>Chordata</taxon>
        <taxon>Craniata</taxon>
        <taxon>Vertebrata</taxon>
        <taxon>Euteleostomi</taxon>
        <taxon>Actinopterygii</taxon>
        <taxon>Neopterygii</taxon>
        <taxon>Teleostei</taxon>
        <taxon>Clupei</taxon>
        <taxon>Clupeiformes</taxon>
        <taxon>Clupeoidei</taxon>
        <taxon>Clupeidae</taxon>
        <taxon>Clupea</taxon>
    </lineage>
</organism>
<sequence length="653" mass="71704">MQLGEGQLDGTPSNLPKALYHSSEESNKNSLSSTQIDFQGVNRPASQLKHGAKKLLSETENDEMLGEGHSDALSLSKGSSEDRKSSLATEEEDPSDNSRHTIDGISPDRYFISASSHQTQDMNPCSLFPYPGQAGTIYTGSDGARYSASLHYNPVLPSTGFSSPVCSGRGQCGSGYQFGQGPGCIYPSYQGSGPGISSMPLSGAGTGLRSQVYLCNRPLWLKFHRHQTEMIITKQGRRMFPFLSFNITGLRLNAHYNVFVEVVLADPNHWRFQGGKWVTCGKADNNMQGNKVYVHPESPNTGAHWMRQEISFGKLKLTNNKGASSSNSQMIVLQSLHKYQPRLHIVEVGEDGVEDLNRESKTQTFTFPENQFIAVTAYQNTDITQLKIDHNPFAKGFRDNYDSMYTAPEGERFTPSPTDSPRSHQIVPGARYAMQPFLQEQLVNNQGRFYNSERTVPQANGLLSPQQAEDVASAQRWFVTPMQQASTNKLDLSSYEGDYSSGLLSYGIKPLPLPTSHSFGYYSDSAFTSVAAGWGSRGAYQRKMTTGLPWSPKPSPTGFTGDQMCEKDKMREDGSSSGAQTPAWLETPSSLKPLDAVDPGVYSIGCKRRRTSPGESSMEGSPTVKSEDLNTPDNMGRETSSKGMGYYAFYTSP</sequence>
<dbReference type="GO" id="GO:0005634">
    <property type="term" value="C:nucleus"/>
    <property type="evidence" value="ECO:0007669"/>
    <property type="project" value="UniProtKB-SubCell"/>
</dbReference>
<keyword evidence="9" id="KW-1185">Reference proteome</keyword>
<dbReference type="InterPro" id="IPR032385">
    <property type="entry name" value="T-box_assoc"/>
</dbReference>
<evidence type="ECO:0000313" key="9">
    <source>
        <dbReference type="Proteomes" id="UP000515152"/>
    </source>
</evidence>
<gene>
    <name evidence="10" type="primary">eomesb</name>
</gene>